<dbReference type="InterPro" id="IPR011004">
    <property type="entry name" value="Trimer_LpxA-like_sf"/>
</dbReference>
<dbReference type="Proteomes" id="UP000255460">
    <property type="component" value="Unassembled WGS sequence"/>
</dbReference>
<reference evidence="2 3" key="1">
    <citation type="submission" date="2018-06" db="EMBL/GenBank/DDBJ databases">
        <authorList>
            <consortium name="Pathogen Informatics"/>
            <person name="Doyle S."/>
        </authorList>
    </citation>
    <scope>NUCLEOTIDE SEQUENCE [LARGE SCALE GENOMIC DNA]</scope>
    <source>
        <strain evidence="2 3">NCTC10418</strain>
    </source>
</reference>
<evidence type="ECO:0000313" key="2">
    <source>
        <dbReference type="EMBL" id="STE83665.1"/>
    </source>
</evidence>
<name>A0A376KLP2_ECOLX</name>
<feature type="region of interest" description="Disordered" evidence="1">
    <location>
        <begin position="42"/>
        <end position="63"/>
    </location>
</feature>
<dbReference type="SUPFAM" id="SSF51161">
    <property type="entry name" value="Trimeric LpxA-like enzymes"/>
    <property type="match status" value="1"/>
</dbReference>
<protein>
    <submittedName>
        <fullName evidence="2">Predicted acyltransferase</fullName>
    </submittedName>
</protein>
<gene>
    <name evidence="2" type="ORF">NCTC10418_01323</name>
</gene>
<organism evidence="2 3">
    <name type="scientific">Escherichia coli</name>
    <dbReference type="NCBI Taxonomy" id="562"/>
    <lineage>
        <taxon>Bacteria</taxon>
        <taxon>Pseudomonadati</taxon>
        <taxon>Pseudomonadota</taxon>
        <taxon>Gammaproteobacteria</taxon>
        <taxon>Enterobacterales</taxon>
        <taxon>Enterobacteriaceae</taxon>
        <taxon>Escherichia</taxon>
    </lineage>
</organism>
<dbReference type="GO" id="GO:0016746">
    <property type="term" value="F:acyltransferase activity"/>
    <property type="evidence" value="ECO:0007669"/>
    <property type="project" value="UniProtKB-KW"/>
</dbReference>
<evidence type="ECO:0000313" key="3">
    <source>
        <dbReference type="Proteomes" id="UP000255460"/>
    </source>
</evidence>
<dbReference type="EMBL" id="UFZQ01000001">
    <property type="protein sequence ID" value="STE83665.1"/>
    <property type="molecule type" value="Genomic_DNA"/>
</dbReference>
<keyword evidence="2" id="KW-0808">Transferase</keyword>
<proteinExistence type="predicted"/>
<keyword evidence="2" id="KW-0012">Acyltransferase</keyword>
<evidence type="ECO:0000256" key="1">
    <source>
        <dbReference type="SAM" id="MobiDB-lite"/>
    </source>
</evidence>
<dbReference type="AlphaFoldDB" id="A0A376KLP2"/>
<accession>A0A376KLP2</accession>
<sequence length="252" mass="27740">MFSVWTELIALVLIFSFMLLPFLPALLELYSPRDPEALCLDENERLSPPDTESEEEKNEGEGSGMFLQADDECVVFPGALFKHLTASCIRIAGYSGSYPSLSEKYSLEQYAPEEAQWYPEQRYWYSKKDIIIPPGVCVDGDMVSEGNIILGESSVISGAVKAGCDIELRAQARVKGCCTANNIRLFYAAGISGCVVASQRIHMMELSWAGDQESPVSVVANEVLLLPGVRIYGGINAHKHVKVSDADEEYIL</sequence>